<reference evidence="1 2" key="1">
    <citation type="submission" date="2024-09" db="EMBL/GenBank/DDBJ databases">
        <authorList>
            <person name="Sun Q."/>
            <person name="Mori K."/>
        </authorList>
    </citation>
    <scope>NUCLEOTIDE SEQUENCE [LARGE SCALE GENOMIC DNA]</scope>
    <source>
        <strain evidence="1 2">CCM 7609</strain>
    </source>
</reference>
<dbReference type="SUPFAM" id="SSF142906">
    <property type="entry name" value="YjbR-like"/>
    <property type="match status" value="1"/>
</dbReference>
<dbReference type="RefSeq" id="WP_378040403.1">
    <property type="nucleotide sequence ID" value="NZ_JBHLWH010000013.1"/>
</dbReference>
<dbReference type="InterPro" id="IPR058532">
    <property type="entry name" value="YjbR/MT2646/Rv2570-like"/>
</dbReference>
<dbReference type="InterPro" id="IPR038056">
    <property type="entry name" value="YjbR-like_sf"/>
</dbReference>
<keyword evidence="1" id="KW-0238">DNA-binding</keyword>
<dbReference type="Pfam" id="PF04237">
    <property type="entry name" value="YjbR"/>
    <property type="match status" value="1"/>
</dbReference>
<proteinExistence type="predicted"/>
<gene>
    <name evidence="1" type="ORF">ACFFIO_04590</name>
</gene>
<evidence type="ECO:0000313" key="1">
    <source>
        <dbReference type="EMBL" id="MFC0247772.1"/>
    </source>
</evidence>
<sequence length="149" mass="16566">MAHPQMYDDGDRHFQRVRALALALPAADMKVSHGRPAFFTQKVFAYYGASVKDTGSAQERSGSTAAGDAYVQHPQAVVIRPEEADVSFLEQDPRAFRPAYLGPAGWFGIDLDGLDPAQDEGWDEIAEWLETSYRLTAAVKLVRELPRRD</sequence>
<dbReference type="Gene3D" id="3.90.1150.30">
    <property type="match status" value="1"/>
</dbReference>
<dbReference type="GO" id="GO:0003677">
    <property type="term" value="F:DNA binding"/>
    <property type="evidence" value="ECO:0007669"/>
    <property type="project" value="UniProtKB-KW"/>
</dbReference>
<dbReference type="Proteomes" id="UP001589766">
    <property type="component" value="Unassembled WGS sequence"/>
</dbReference>
<name>A0ABV6F2Y7_9MICC</name>
<dbReference type="EMBL" id="JBHLWH010000013">
    <property type="protein sequence ID" value="MFC0247772.1"/>
    <property type="molecule type" value="Genomic_DNA"/>
</dbReference>
<accession>A0ABV6F2Y7</accession>
<evidence type="ECO:0000313" key="2">
    <source>
        <dbReference type="Proteomes" id="UP001589766"/>
    </source>
</evidence>
<comment type="caution">
    <text evidence="1">The sequence shown here is derived from an EMBL/GenBank/DDBJ whole genome shotgun (WGS) entry which is preliminary data.</text>
</comment>
<keyword evidence="2" id="KW-1185">Reference proteome</keyword>
<protein>
    <submittedName>
        <fullName evidence="1">MmcQ/YjbR family DNA-binding protein</fullName>
    </submittedName>
</protein>
<organism evidence="1 2">
    <name type="scientific">Citricoccus parietis</name>
    <dbReference type="NCBI Taxonomy" id="592307"/>
    <lineage>
        <taxon>Bacteria</taxon>
        <taxon>Bacillati</taxon>
        <taxon>Actinomycetota</taxon>
        <taxon>Actinomycetes</taxon>
        <taxon>Micrococcales</taxon>
        <taxon>Micrococcaceae</taxon>
        <taxon>Citricoccus</taxon>
    </lineage>
</organism>